<proteinExistence type="predicted"/>
<evidence type="ECO:0000259" key="3">
    <source>
        <dbReference type="PROSITE" id="PS51186"/>
    </source>
</evidence>
<gene>
    <name evidence="4" type="ORF">KMZ93_16390</name>
</gene>
<feature type="domain" description="N-acetyltransferase" evidence="3">
    <location>
        <begin position="5"/>
        <end position="152"/>
    </location>
</feature>
<dbReference type="RefSeq" id="WP_215602297.1">
    <property type="nucleotide sequence ID" value="NZ_CP076136.1"/>
</dbReference>
<accession>A0A975NUL2</accession>
<keyword evidence="2" id="KW-0012">Acyltransferase</keyword>
<evidence type="ECO:0000256" key="1">
    <source>
        <dbReference type="ARBA" id="ARBA00022679"/>
    </source>
</evidence>
<sequence>MALHIAVEDPAQSEIIELLRDGEEHSAELYPAESNHHLPLDALRSTNVRFFVVRNGSGRAVATGALVLYGPWAELKRMWVVPDARGQGVSKAVLAALEAKARSEQVAVLRLETGVESHAALGLYMHSGFRQRGPFGDYREDPLSVFMEKELSEHPG</sequence>
<organism evidence="4 5">
    <name type="scientific">Bradyrhizobium sediminis</name>
    <dbReference type="NCBI Taxonomy" id="2840469"/>
    <lineage>
        <taxon>Bacteria</taxon>
        <taxon>Pseudomonadati</taxon>
        <taxon>Pseudomonadota</taxon>
        <taxon>Alphaproteobacteria</taxon>
        <taxon>Hyphomicrobiales</taxon>
        <taxon>Nitrobacteraceae</taxon>
        <taxon>Bradyrhizobium</taxon>
    </lineage>
</organism>
<dbReference type="CDD" id="cd04301">
    <property type="entry name" value="NAT_SF"/>
    <property type="match status" value="1"/>
</dbReference>
<dbReference type="GO" id="GO:0016747">
    <property type="term" value="F:acyltransferase activity, transferring groups other than amino-acyl groups"/>
    <property type="evidence" value="ECO:0007669"/>
    <property type="project" value="InterPro"/>
</dbReference>
<dbReference type="Gene3D" id="3.40.630.30">
    <property type="match status" value="1"/>
</dbReference>
<reference evidence="4 5" key="1">
    <citation type="submission" date="2021-06" db="EMBL/GenBank/DDBJ databases">
        <title>Bradyrhizobium sp. S2-11-4 Genome sequencing.</title>
        <authorList>
            <person name="Jin L."/>
        </authorList>
    </citation>
    <scope>NUCLEOTIDE SEQUENCE [LARGE SCALE GENOMIC DNA]</scope>
    <source>
        <strain evidence="4 5">S2-11-4</strain>
    </source>
</reference>
<dbReference type="InterPro" id="IPR000182">
    <property type="entry name" value="GNAT_dom"/>
</dbReference>
<name>A0A975NUL2_9BRAD</name>
<dbReference type="Proteomes" id="UP000676951">
    <property type="component" value="Chromosome"/>
</dbReference>
<dbReference type="SUPFAM" id="SSF55729">
    <property type="entry name" value="Acyl-CoA N-acyltransferases (Nat)"/>
    <property type="match status" value="1"/>
</dbReference>
<dbReference type="PANTHER" id="PTHR43877">
    <property type="entry name" value="AMINOALKYLPHOSPHONATE N-ACETYLTRANSFERASE-RELATED-RELATED"/>
    <property type="match status" value="1"/>
</dbReference>
<keyword evidence="5" id="KW-1185">Reference proteome</keyword>
<keyword evidence="1" id="KW-0808">Transferase</keyword>
<protein>
    <submittedName>
        <fullName evidence="4">GNAT family N-acetyltransferase</fullName>
    </submittedName>
</protein>
<dbReference type="PROSITE" id="PS51186">
    <property type="entry name" value="GNAT"/>
    <property type="match status" value="1"/>
</dbReference>
<dbReference type="InterPro" id="IPR050832">
    <property type="entry name" value="Bact_Acetyltransf"/>
</dbReference>
<evidence type="ECO:0000256" key="2">
    <source>
        <dbReference type="ARBA" id="ARBA00023315"/>
    </source>
</evidence>
<dbReference type="EMBL" id="CP076136">
    <property type="protein sequence ID" value="QWG21577.1"/>
    <property type="molecule type" value="Genomic_DNA"/>
</dbReference>
<evidence type="ECO:0000313" key="5">
    <source>
        <dbReference type="Proteomes" id="UP000676951"/>
    </source>
</evidence>
<dbReference type="Pfam" id="PF00583">
    <property type="entry name" value="Acetyltransf_1"/>
    <property type="match status" value="1"/>
</dbReference>
<dbReference type="PANTHER" id="PTHR43877:SF2">
    <property type="entry name" value="AMINOALKYLPHOSPHONATE N-ACETYLTRANSFERASE-RELATED"/>
    <property type="match status" value="1"/>
</dbReference>
<evidence type="ECO:0000313" key="4">
    <source>
        <dbReference type="EMBL" id="QWG21577.1"/>
    </source>
</evidence>
<dbReference type="InterPro" id="IPR016181">
    <property type="entry name" value="Acyl_CoA_acyltransferase"/>
</dbReference>
<dbReference type="AlphaFoldDB" id="A0A975NUL2"/>